<dbReference type="CDD" id="cd00093">
    <property type="entry name" value="HTH_XRE"/>
    <property type="match status" value="1"/>
</dbReference>
<dbReference type="GO" id="GO:0003677">
    <property type="term" value="F:DNA binding"/>
    <property type="evidence" value="ECO:0007669"/>
    <property type="project" value="InterPro"/>
</dbReference>
<dbReference type="AlphaFoldDB" id="A0A4R2H641"/>
<proteinExistence type="predicted"/>
<dbReference type="RefSeq" id="WP_242002133.1">
    <property type="nucleotide sequence ID" value="NZ_SLWN01000012.1"/>
</dbReference>
<keyword evidence="3" id="KW-1185">Reference proteome</keyword>
<accession>A0A4R2H641</accession>
<evidence type="ECO:0000259" key="1">
    <source>
        <dbReference type="Pfam" id="PF19054"/>
    </source>
</evidence>
<feature type="domain" description="DUF5753" evidence="1">
    <location>
        <begin position="103"/>
        <end position="282"/>
    </location>
</feature>
<dbReference type="InterPro" id="IPR043917">
    <property type="entry name" value="DUF5753"/>
</dbReference>
<dbReference type="EMBL" id="SLWN01000012">
    <property type="protein sequence ID" value="TCO20498.1"/>
    <property type="molecule type" value="Genomic_DNA"/>
</dbReference>
<organism evidence="2 3">
    <name type="scientific">Kribbella steppae</name>
    <dbReference type="NCBI Taxonomy" id="2512223"/>
    <lineage>
        <taxon>Bacteria</taxon>
        <taxon>Bacillati</taxon>
        <taxon>Actinomycetota</taxon>
        <taxon>Actinomycetes</taxon>
        <taxon>Propionibacteriales</taxon>
        <taxon>Kribbellaceae</taxon>
        <taxon>Kribbella</taxon>
    </lineage>
</organism>
<dbReference type="SUPFAM" id="SSF47413">
    <property type="entry name" value="lambda repressor-like DNA-binding domains"/>
    <property type="match status" value="1"/>
</dbReference>
<name>A0A4R2H641_9ACTN</name>
<sequence>MAGHGEVGPTALRMMLGSHLRRLRERAGVSRSDAGWAIRSSESKISRLELGRVGFKERDVQDLLTLYGVSETRERERLLELAREANNRGWWHRYGDVTPDWFDAYLGLEAAAELIRTYEIQFVPGLLQTADYARAVARLTPDSARSEAEVERVADLRTRRQRVLDREPPLKLWAVIEESVLLRPIGGVQVLRDQLDALRSAVERPNITLQIIPVDSPGHAATGGAFTILRFPQRDLPDVVYLEHLTSALYLDKREDVDTYTQALNLLASTGPPPQSAHDHLTTLLNELSA</sequence>
<gene>
    <name evidence="2" type="ORF">EV652_112244</name>
</gene>
<dbReference type="InterPro" id="IPR010982">
    <property type="entry name" value="Lambda_DNA-bd_dom_sf"/>
</dbReference>
<reference evidence="2 3" key="1">
    <citation type="journal article" date="2015" name="Stand. Genomic Sci.">
        <title>Genomic Encyclopedia of Bacterial and Archaeal Type Strains, Phase III: the genomes of soil and plant-associated and newly described type strains.</title>
        <authorList>
            <person name="Whitman W.B."/>
            <person name="Woyke T."/>
            <person name="Klenk H.P."/>
            <person name="Zhou Y."/>
            <person name="Lilburn T.G."/>
            <person name="Beck B.J."/>
            <person name="De Vos P."/>
            <person name="Vandamme P."/>
            <person name="Eisen J.A."/>
            <person name="Garrity G."/>
            <person name="Hugenholtz P."/>
            <person name="Kyrpides N.C."/>
        </authorList>
    </citation>
    <scope>NUCLEOTIDE SEQUENCE [LARGE SCALE GENOMIC DNA]</scope>
    <source>
        <strain evidence="2 3">VKM Ac-2572</strain>
    </source>
</reference>
<evidence type="ECO:0000313" key="3">
    <source>
        <dbReference type="Proteomes" id="UP000294508"/>
    </source>
</evidence>
<evidence type="ECO:0000313" key="2">
    <source>
        <dbReference type="EMBL" id="TCO20498.1"/>
    </source>
</evidence>
<dbReference type="Pfam" id="PF13560">
    <property type="entry name" value="HTH_31"/>
    <property type="match status" value="1"/>
</dbReference>
<comment type="caution">
    <text evidence="2">The sequence shown here is derived from an EMBL/GenBank/DDBJ whole genome shotgun (WGS) entry which is preliminary data.</text>
</comment>
<dbReference type="InterPro" id="IPR001387">
    <property type="entry name" value="Cro/C1-type_HTH"/>
</dbReference>
<dbReference type="Pfam" id="PF19054">
    <property type="entry name" value="DUF5753"/>
    <property type="match status" value="1"/>
</dbReference>
<dbReference type="Gene3D" id="1.10.260.40">
    <property type="entry name" value="lambda repressor-like DNA-binding domains"/>
    <property type="match status" value="1"/>
</dbReference>
<dbReference type="Proteomes" id="UP000294508">
    <property type="component" value="Unassembled WGS sequence"/>
</dbReference>
<protein>
    <submittedName>
        <fullName evidence="2">Helix-turn-helix protein</fullName>
    </submittedName>
</protein>